<comment type="similarity">
    <text evidence="3">Belongs to the Nudix hydrolase family. NudC subfamily.</text>
</comment>
<comment type="catalytic activity">
    <reaction evidence="9">
        <text>a 5'-end NAD(+)-phospho-ribonucleoside in mRNA + H2O = a 5'-end phospho-adenosine-phospho-ribonucleoside in mRNA + beta-nicotinamide D-ribonucleotide + 2 H(+)</text>
        <dbReference type="Rhea" id="RHEA:60876"/>
        <dbReference type="Rhea" id="RHEA-COMP:15698"/>
        <dbReference type="Rhea" id="RHEA-COMP:15719"/>
        <dbReference type="ChEBI" id="CHEBI:14649"/>
        <dbReference type="ChEBI" id="CHEBI:15377"/>
        <dbReference type="ChEBI" id="CHEBI:15378"/>
        <dbReference type="ChEBI" id="CHEBI:144029"/>
        <dbReference type="ChEBI" id="CHEBI:144051"/>
    </reaction>
    <physiologicalReaction direction="left-to-right" evidence="9">
        <dbReference type="Rhea" id="RHEA:60877"/>
    </physiologicalReaction>
</comment>
<evidence type="ECO:0000256" key="5">
    <source>
        <dbReference type="ARBA" id="ARBA00022723"/>
    </source>
</evidence>
<protein>
    <recommendedName>
        <fullName evidence="4">NAD(+) diphosphatase</fullName>
        <ecNumber evidence="4">3.6.1.22</ecNumber>
    </recommendedName>
</protein>
<dbReference type="SUPFAM" id="SSF55811">
    <property type="entry name" value="Nudix"/>
    <property type="match status" value="1"/>
</dbReference>
<evidence type="ECO:0000256" key="9">
    <source>
        <dbReference type="ARBA" id="ARBA00023679"/>
    </source>
</evidence>
<accession>A0A0H3J2Q1</accession>
<reference evidence="11 14" key="1">
    <citation type="journal article" date="2015" name="Genome Announc.">
        <title>Complete Genome Sequence of the Nitrogen-Fixing and Solvent-Producing Clostridium pasteurianum DSM 525.</title>
        <authorList>
            <person name="Poehlein A."/>
            <person name="Grosse-Honebrink A."/>
            <person name="Zhang Y."/>
            <person name="Minton N.P."/>
            <person name="Daniel R."/>
        </authorList>
    </citation>
    <scope>NUCLEOTIDE SEQUENCE [LARGE SCALE GENOMIC DNA]</scope>
    <source>
        <strain evidence="11">DSM 525</strain>
        <strain evidence="14">DSM 525 / ATCC 6013</strain>
    </source>
</reference>
<dbReference type="InterPro" id="IPR000086">
    <property type="entry name" value="NUDIX_hydrolase_dom"/>
</dbReference>
<dbReference type="Proteomes" id="UP000028042">
    <property type="component" value="Unassembled WGS sequence"/>
</dbReference>
<evidence type="ECO:0000256" key="3">
    <source>
        <dbReference type="ARBA" id="ARBA00009595"/>
    </source>
</evidence>
<dbReference type="GO" id="GO:0046872">
    <property type="term" value="F:metal ion binding"/>
    <property type="evidence" value="ECO:0007669"/>
    <property type="project" value="UniProtKB-KW"/>
</dbReference>
<evidence type="ECO:0000256" key="7">
    <source>
        <dbReference type="ARBA" id="ARBA00022842"/>
    </source>
</evidence>
<dbReference type="PROSITE" id="PS00893">
    <property type="entry name" value="NUDIX_BOX"/>
    <property type="match status" value="1"/>
</dbReference>
<dbReference type="InterPro" id="IPR015797">
    <property type="entry name" value="NUDIX_hydrolase-like_dom_sf"/>
</dbReference>
<dbReference type="InterPro" id="IPR049734">
    <property type="entry name" value="NudC-like_C"/>
</dbReference>
<dbReference type="Proteomes" id="UP000030905">
    <property type="component" value="Chromosome"/>
</dbReference>
<evidence type="ECO:0000256" key="8">
    <source>
        <dbReference type="ARBA" id="ARBA00023027"/>
    </source>
</evidence>
<dbReference type="PROSITE" id="PS51462">
    <property type="entry name" value="NUDIX"/>
    <property type="match status" value="1"/>
</dbReference>
<evidence type="ECO:0000256" key="6">
    <source>
        <dbReference type="ARBA" id="ARBA00022801"/>
    </source>
</evidence>
<dbReference type="AlphaFoldDB" id="A0A0H3J2Q1"/>
<evidence type="ECO:0000313" key="14">
    <source>
        <dbReference type="Proteomes" id="UP000030905"/>
    </source>
</evidence>
<dbReference type="Gene3D" id="3.90.79.10">
    <property type="entry name" value="Nucleoside Triphosphate Pyrophosphohydrolase"/>
    <property type="match status" value="1"/>
</dbReference>
<dbReference type="GO" id="GO:0006742">
    <property type="term" value="P:NADP+ catabolic process"/>
    <property type="evidence" value="ECO:0007669"/>
    <property type="project" value="TreeGrafter"/>
</dbReference>
<evidence type="ECO:0000313" key="12">
    <source>
        <dbReference type="EMBL" id="KRU13811.1"/>
    </source>
</evidence>
<evidence type="ECO:0000256" key="2">
    <source>
        <dbReference type="ARBA" id="ARBA00001947"/>
    </source>
</evidence>
<keyword evidence="6 11" id="KW-0378">Hydrolase</keyword>
<reference evidence="12" key="2">
    <citation type="submission" date="2015-10" db="EMBL/GenBank/DDBJ databases">
        <title>Improved Draft Genome Sequence of Clostridium pasteurianum Strain ATCC 6013 (DSM 525) Using a Hybrid Next-Generation Sequencing Approach.</title>
        <authorList>
            <person name="Pyne M.E."/>
            <person name="Utturkar S.M."/>
            <person name="Brown S.D."/>
            <person name="Moo-Young M."/>
            <person name="Chung D.A."/>
            <person name="Chou P.C."/>
        </authorList>
    </citation>
    <scope>NUCLEOTIDE SEQUENCE</scope>
    <source>
        <strain evidence="12">ATCC 6013</strain>
    </source>
</reference>
<comment type="cofactor">
    <cofactor evidence="2">
        <name>Zn(2+)</name>
        <dbReference type="ChEBI" id="CHEBI:29105"/>
    </cofactor>
</comment>
<comment type="cofactor">
    <cofactor evidence="1">
        <name>Mg(2+)</name>
        <dbReference type="ChEBI" id="CHEBI:18420"/>
    </cofactor>
</comment>
<proteinExistence type="inferred from homology"/>
<dbReference type="RefSeq" id="WP_003448233.1">
    <property type="nucleotide sequence ID" value="NZ_ANZB01000023.1"/>
</dbReference>
<keyword evidence="14" id="KW-1185">Reference proteome</keyword>
<organism evidence="11 14">
    <name type="scientific">Clostridium pasteurianum DSM 525 = ATCC 6013</name>
    <dbReference type="NCBI Taxonomy" id="1262449"/>
    <lineage>
        <taxon>Bacteria</taxon>
        <taxon>Bacillati</taxon>
        <taxon>Bacillota</taxon>
        <taxon>Clostridia</taxon>
        <taxon>Eubacteriales</taxon>
        <taxon>Clostridiaceae</taxon>
        <taxon>Clostridium</taxon>
    </lineage>
</organism>
<keyword evidence="7" id="KW-0460">Magnesium</keyword>
<dbReference type="PANTHER" id="PTHR42904">
    <property type="entry name" value="NUDIX HYDROLASE, NUDC SUBFAMILY"/>
    <property type="match status" value="1"/>
</dbReference>
<dbReference type="Pfam" id="PF00293">
    <property type="entry name" value="NUDIX"/>
    <property type="match status" value="1"/>
</dbReference>
<dbReference type="GO" id="GO:0019677">
    <property type="term" value="P:NAD+ catabolic process"/>
    <property type="evidence" value="ECO:0007669"/>
    <property type="project" value="TreeGrafter"/>
</dbReference>
<dbReference type="CDD" id="cd03429">
    <property type="entry name" value="NUDIX_NADH_pyrophosphatase_Nudt13"/>
    <property type="match status" value="1"/>
</dbReference>
<gene>
    <name evidence="11" type="ORF">CLPA_c00760</name>
    <name evidence="12" type="ORF">CP6013_03062</name>
</gene>
<dbReference type="PATRIC" id="fig|1262449.3.peg.4034"/>
<dbReference type="InterPro" id="IPR020084">
    <property type="entry name" value="NUDIX_hydrolase_CS"/>
</dbReference>
<name>A0A0H3J2Q1_CLOPA</name>
<dbReference type="KEGG" id="cpae:CPAST_c00760"/>
<dbReference type="PANTHER" id="PTHR42904:SF6">
    <property type="entry name" value="NAD-CAPPED RNA HYDROLASE NUDT12"/>
    <property type="match status" value="1"/>
</dbReference>
<reference evidence="12 13" key="3">
    <citation type="journal article" name="Genome Announc.">
        <title>Improved Draft Genome Sequence of Clostridium pasteurianum Strain ATCC 6013 (DSM 525) Using a Hybrid Next-Generation Sequencing Approach.</title>
        <authorList>
            <person name="Pyne M.E."/>
            <person name="Utturkar S."/>
            <person name="Brown S.D."/>
            <person name="Moo-Young M."/>
            <person name="Chung D.A."/>
            <person name="Chou C.P."/>
        </authorList>
    </citation>
    <scope>NUCLEOTIDE SEQUENCE [LARGE SCALE GENOMIC DNA]</scope>
    <source>
        <strain evidence="12 13">ATCC 6013</strain>
    </source>
</reference>
<dbReference type="EMBL" id="JPGY02000001">
    <property type="protein sequence ID" value="KRU13811.1"/>
    <property type="molecule type" value="Genomic_DNA"/>
</dbReference>
<evidence type="ECO:0000256" key="1">
    <source>
        <dbReference type="ARBA" id="ARBA00001946"/>
    </source>
</evidence>
<dbReference type="eggNOG" id="COG2816">
    <property type="taxonomic scope" value="Bacteria"/>
</dbReference>
<dbReference type="InterPro" id="IPR050241">
    <property type="entry name" value="NAD-cap_RNA_hydrolase_NudC"/>
</dbReference>
<dbReference type="KEGG" id="cpat:CLPA_c00760"/>
<dbReference type="GO" id="GO:0005829">
    <property type="term" value="C:cytosol"/>
    <property type="evidence" value="ECO:0007669"/>
    <property type="project" value="TreeGrafter"/>
</dbReference>
<dbReference type="GeneID" id="93072336"/>
<keyword evidence="8" id="KW-0520">NAD</keyword>
<keyword evidence="5" id="KW-0479">Metal-binding</keyword>
<evidence type="ECO:0000256" key="4">
    <source>
        <dbReference type="ARBA" id="ARBA00012381"/>
    </source>
</evidence>
<evidence type="ECO:0000313" key="11">
    <source>
        <dbReference type="EMBL" id="AJA50176.1"/>
    </source>
</evidence>
<dbReference type="EMBL" id="CP009268">
    <property type="protein sequence ID" value="AJA50176.1"/>
    <property type="molecule type" value="Genomic_DNA"/>
</dbReference>
<sequence>MKFKYCPICGGKLEEKYSYDEGGVPYCAKDDVMYFDTPKPCVIVAVVKDDKILLLKQSYIFKNSKVLVSGYVTNGENVEDTVLREVKEETGIVVKEPQYLGSYYLKSREIIMLTFMVKYESGNIIKSDEVEWVDWSNLEDALCEMCEDEIGKSVVRKVLQNIGYKDEKAYRCDDGSCSL</sequence>
<dbReference type="GO" id="GO:0035529">
    <property type="term" value="F:NADH pyrophosphatase activity"/>
    <property type="evidence" value="ECO:0007669"/>
    <property type="project" value="TreeGrafter"/>
</dbReference>
<feature type="domain" description="Nudix hydrolase" evidence="10">
    <location>
        <begin position="37"/>
        <end position="159"/>
    </location>
</feature>
<evidence type="ECO:0000313" key="13">
    <source>
        <dbReference type="Proteomes" id="UP000028042"/>
    </source>
</evidence>
<evidence type="ECO:0000259" key="10">
    <source>
        <dbReference type="PROSITE" id="PS51462"/>
    </source>
</evidence>
<dbReference type="EC" id="3.6.1.22" evidence="4"/>